<dbReference type="GO" id="GO:0003677">
    <property type="term" value="F:DNA binding"/>
    <property type="evidence" value="ECO:0007669"/>
    <property type="project" value="InterPro"/>
</dbReference>
<name>A0A2N7S510_9MICC</name>
<evidence type="ECO:0000313" key="5">
    <source>
        <dbReference type="Proteomes" id="UP000235739"/>
    </source>
</evidence>
<dbReference type="InterPro" id="IPR002525">
    <property type="entry name" value="Transp_IS110-like_N"/>
</dbReference>
<evidence type="ECO:0000259" key="1">
    <source>
        <dbReference type="Pfam" id="PF01548"/>
    </source>
</evidence>
<protein>
    <submittedName>
        <fullName evidence="3">IS110 family transposase</fullName>
    </submittedName>
</protein>
<dbReference type="Pfam" id="PF01548">
    <property type="entry name" value="DEDD_Tnp_IS110"/>
    <property type="match status" value="1"/>
</dbReference>
<sequence length="354" mass="38602">MSIVADHYQFIVGVDTHAATHTYAIVESPSGKLRGQESFPTTSRGLERAAAWIGRRTEGDIESVLVSAECTGSYGAVMAERLAQAGYRVVEAPTPSAKRLRGKGKTDTLDAITAAQSTLVMDLEKLRDQRAGDLQTALKLLSVGRDQMNTDRLRSINALTALVRAHDLGLDARKPLTAAQIRTIAAWRARDETLGSTVARSEAVRLAKQIAGLDADLKANQVQLTKLTTRHVPALLAMRGVGAVTAAIVMTVWSHPGRIRSEAAFAMIAGTCPIPASSGNTVRHRLNRGGDRRLNRAINTIALTRMRADKDTREYVQRKIAEGHTKREIMRSLKRYITRQLFRVLATNPPLSVA</sequence>
<dbReference type="RefSeq" id="WP_096253998.1">
    <property type="nucleotide sequence ID" value="NZ_JABUYH010000040.1"/>
</dbReference>
<dbReference type="PANTHER" id="PTHR33055">
    <property type="entry name" value="TRANSPOSASE FOR INSERTION SEQUENCE ELEMENT IS1111A"/>
    <property type="match status" value="1"/>
</dbReference>
<dbReference type="EMBL" id="PNQX01000001">
    <property type="protein sequence ID" value="PMQ21774.1"/>
    <property type="molecule type" value="Genomic_DNA"/>
</dbReference>
<evidence type="ECO:0000313" key="3">
    <source>
        <dbReference type="EMBL" id="PMQ21177.1"/>
    </source>
</evidence>
<feature type="domain" description="Transposase IS110-like N-terminal" evidence="1">
    <location>
        <begin position="12"/>
        <end position="164"/>
    </location>
</feature>
<dbReference type="EMBL" id="PNQX01000001">
    <property type="protein sequence ID" value="PMQ21177.1"/>
    <property type="molecule type" value="Genomic_DNA"/>
</dbReference>
<dbReference type="GO" id="GO:0006313">
    <property type="term" value="P:DNA transposition"/>
    <property type="evidence" value="ECO:0007669"/>
    <property type="project" value="InterPro"/>
</dbReference>
<dbReference type="Pfam" id="PF02371">
    <property type="entry name" value="Transposase_20"/>
    <property type="match status" value="1"/>
</dbReference>
<dbReference type="InterPro" id="IPR003346">
    <property type="entry name" value="Transposase_20"/>
</dbReference>
<dbReference type="InterPro" id="IPR047650">
    <property type="entry name" value="Transpos_IS110"/>
</dbReference>
<dbReference type="AlphaFoldDB" id="A0A2N7S510"/>
<proteinExistence type="predicted"/>
<comment type="caution">
    <text evidence="3">The sequence shown here is derived from an EMBL/GenBank/DDBJ whole genome shotgun (WGS) entry which is preliminary data.</text>
</comment>
<organism evidence="3 5">
    <name type="scientific">Glutamicibacter arilaitensis</name>
    <dbReference type="NCBI Taxonomy" id="256701"/>
    <lineage>
        <taxon>Bacteria</taxon>
        <taxon>Bacillati</taxon>
        <taxon>Actinomycetota</taxon>
        <taxon>Actinomycetes</taxon>
        <taxon>Micrococcales</taxon>
        <taxon>Micrococcaceae</taxon>
        <taxon>Glutamicibacter</taxon>
    </lineage>
</organism>
<dbReference type="GO" id="GO:0004803">
    <property type="term" value="F:transposase activity"/>
    <property type="evidence" value="ECO:0007669"/>
    <property type="project" value="InterPro"/>
</dbReference>
<reference evidence="3 5" key="1">
    <citation type="journal article" date="2017" name="Elife">
        <title>Extensive horizontal gene transfer in cheese-associated bacteria.</title>
        <authorList>
            <person name="Bonham K.S."/>
            <person name="Wolfe B.E."/>
            <person name="Dutton R.J."/>
        </authorList>
    </citation>
    <scope>NUCLEOTIDE SEQUENCE [LARGE SCALE GENOMIC DNA]</scope>
    <source>
        <strain evidence="3 5">JB182</strain>
    </source>
</reference>
<evidence type="ECO:0000259" key="2">
    <source>
        <dbReference type="Pfam" id="PF02371"/>
    </source>
</evidence>
<accession>A0A2N7S510</accession>
<dbReference type="Proteomes" id="UP000235739">
    <property type="component" value="Unassembled WGS sequence"/>
</dbReference>
<dbReference type="NCBIfam" id="NF033542">
    <property type="entry name" value="transpos_IS110"/>
    <property type="match status" value="1"/>
</dbReference>
<dbReference type="PANTHER" id="PTHR33055:SF16">
    <property type="entry name" value="TRANSPOSASE FOR INSERTION SEQUENCE ELEMENT IS1547"/>
    <property type="match status" value="1"/>
</dbReference>
<feature type="domain" description="Transposase IS116/IS110/IS902 C-terminal" evidence="2">
    <location>
        <begin position="234"/>
        <end position="317"/>
    </location>
</feature>
<gene>
    <name evidence="3" type="ORF">CIK84_06305</name>
    <name evidence="4" type="ORF">CIK84_09695</name>
</gene>
<evidence type="ECO:0000313" key="4">
    <source>
        <dbReference type="EMBL" id="PMQ21774.1"/>
    </source>
</evidence>